<proteinExistence type="predicted"/>
<evidence type="ECO:0000313" key="2">
    <source>
        <dbReference type="Proteomes" id="UP000004319"/>
    </source>
</evidence>
<name>F7VA16_9PROT</name>
<sequence length="37" mass="4318">MKDDTHIYEKDDGTLRYLTAKAQAAFIRQNGFRSLSR</sequence>
<gene>
    <name evidence="1" type="ORF">ATPR_0215</name>
</gene>
<comment type="caution">
    <text evidence="1">The sequence shown here is derived from an EMBL/GenBank/DDBJ whole genome shotgun (WGS) entry which is preliminary data.</text>
</comment>
<reference evidence="1 2" key="1">
    <citation type="journal article" date="2011" name="Biochem. Biophys. Res. Commun.">
        <title>Increased number of Arginine-based salt bridges contributes to the thermotolerance of thermotolerant acetic acid bacteria, Acetobacter tropicalis SKU1100.</title>
        <authorList>
            <person name="Matsutani M."/>
            <person name="Hirakawa H."/>
            <person name="Nishikura M."/>
            <person name="Soemphol W."/>
            <person name="Ali I.A.I."/>
            <person name="Yakushi T."/>
            <person name="Matsushita K."/>
        </authorList>
    </citation>
    <scope>NUCLEOTIDE SEQUENCE [LARGE SCALE GENOMIC DNA]</scope>
    <source>
        <strain evidence="1 2">NBRC 101654</strain>
    </source>
</reference>
<protein>
    <submittedName>
        <fullName evidence="1">Uncharacterized protein</fullName>
    </submittedName>
</protein>
<organism evidence="1 2">
    <name type="scientific">Acetobacter tropicalis NBRC 101654</name>
    <dbReference type="NCBI Taxonomy" id="749388"/>
    <lineage>
        <taxon>Bacteria</taxon>
        <taxon>Pseudomonadati</taxon>
        <taxon>Pseudomonadota</taxon>
        <taxon>Alphaproteobacteria</taxon>
        <taxon>Acetobacterales</taxon>
        <taxon>Acetobacteraceae</taxon>
        <taxon>Acetobacter</taxon>
    </lineage>
</organism>
<evidence type="ECO:0000313" key="1">
    <source>
        <dbReference type="EMBL" id="GAA07211.1"/>
    </source>
</evidence>
<dbReference type="EMBL" id="BABS01000004">
    <property type="protein sequence ID" value="GAA07211.1"/>
    <property type="molecule type" value="Genomic_DNA"/>
</dbReference>
<accession>F7VA16</accession>
<dbReference type="AlphaFoldDB" id="F7VA16"/>
<dbReference type="Proteomes" id="UP000004319">
    <property type="component" value="Unassembled WGS sequence"/>
</dbReference>